<evidence type="ECO:0000256" key="3">
    <source>
        <dbReference type="ARBA" id="ARBA00022617"/>
    </source>
</evidence>
<dbReference type="Pfam" id="PF07992">
    <property type="entry name" value="Pyr_redox_2"/>
    <property type="match status" value="1"/>
</dbReference>
<accession>A0ABT2CT77</accession>
<dbReference type="RefSeq" id="WP_258791094.1">
    <property type="nucleotide sequence ID" value="NZ_JANUGQ010000044.1"/>
</dbReference>
<evidence type="ECO:0000256" key="1">
    <source>
        <dbReference type="ARBA" id="ARBA00001929"/>
    </source>
</evidence>
<protein>
    <submittedName>
        <fullName evidence="9">FAD-dependent oxidoreductase</fullName>
    </submittedName>
</protein>
<evidence type="ECO:0000259" key="8">
    <source>
        <dbReference type="Pfam" id="PF07992"/>
    </source>
</evidence>
<name>A0ABT2CT77_9ACTN</name>
<comment type="pathway">
    <text evidence="2">Nitrogen metabolism; nitrate reduction (assimilation).</text>
</comment>
<dbReference type="SUPFAM" id="SSF51905">
    <property type="entry name" value="FAD/NAD(P)-binding domain"/>
    <property type="match status" value="2"/>
</dbReference>
<gene>
    <name evidence="9" type="ORF">NX801_29860</name>
</gene>
<dbReference type="Gene3D" id="3.50.50.60">
    <property type="entry name" value="FAD/NAD(P)-binding domain"/>
    <property type="match status" value="2"/>
</dbReference>
<reference evidence="9" key="1">
    <citation type="submission" date="2022-08" db="EMBL/GenBank/DDBJ databases">
        <authorList>
            <person name="Somphong A."/>
            <person name="Phongsopitanun W."/>
        </authorList>
    </citation>
    <scope>NUCLEOTIDE SEQUENCE</scope>
    <source>
        <strain evidence="9">LP05-1</strain>
    </source>
</reference>
<comment type="caution">
    <text evidence="9">The sequence shown here is derived from an EMBL/GenBank/DDBJ whole genome shotgun (WGS) entry which is preliminary data.</text>
</comment>
<dbReference type="PRINTS" id="PR00368">
    <property type="entry name" value="FADPNR"/>
</dbReference>
<organism evidence="9 10">
    <name type="scientific">Streptomyces pyxinae</name>
    <dbReference type="NCBI Taxonomy" id="2970734"/>
    <lineage>
        <taxon>Bacteria</taxon>
        <taxon>Bacillati</taxon>
        <taxon>Actinomycetota</taxon>
        <taxon>Actinomycetes</taxon>
        <taxon>Kitasatosporales</taxon>
        <taxon>Streptomycetaceae</taxon>
        <taxon>Streptomyces</taxon>
    </lineage>
</organism>
<evidence type="ECO:0000256" key="2">
    <source>
        <dbReference type="ARBA" id="ARBA00005096"/>
    </source>
</evidence>
<dbReference type="EMBL" id="JANUGQ010000044">
    <property type="protein sequence ID" value="MCS0639769.1"/>
    <property type="molecule type" value="Genomic_DNA"/>
</dbReference>
<dbReference type="InterPro" id="IPR052034">
    <property type="entry name" value="NasD-like"/>
</dbReference>
<evidence type="ECO:0000313" key="10">
    <source>
        <dbReference type="Proteomes" id="UP001431313"/>
    </source>
</evidence>
<dbReference type="InterPro" id="IPR023753">
    <property type="entry name" value="FAD/NAD-binding_dom"/>
</dbReference>
<evidence type="ECO:0000256" key="7">
    <source>
        <dbReference type="ARBA" id="ARBA00023014"/>
    </source>
</evidence>
<keyword evidence="3" id="KW-0349">Heme</keyword>
<keyword evidence="6" id="KW-0408">Iron</keyword>
<comment type="cofactor">
    <cofactor evidence="1">
        <name>siroheme</name>
        <dbReference type="ChEBI" id="CHEBI:60052"/>
    </cofactor>
</comment>
<dbReference type="PRINTS" id="PR00411">
    <property type="entry name" value="PNDRDTASEI"/>
</dbReference>
<keyword evidence="4" id="KW-0479">Metal-binding</keyword>
<keyword evidence="7" id="KW-0411">Iron-sulfur</keyword>
<dbReference type="InterPro" id="IPR036188">
    <property type="entry name" value="FAD/NAD-bd_sf"/>
</dbReference>
<evidence type="ECO:0000256" key="4">
    <source>
        <dbReference type="ARBA" id="ARBA00022723"/>
    </source>
</evidence>
<proteinExistence type="predicted"/>
<feature type="domain" description="FAD/NAD(P)-binding" evidence="8">
    <location>
        <begin position="5"/>
        <end position="282"/>
    </location>
</feature>
<evidence type="ECO:0000256" key="6">
    <source>
        <dbReference type="ARBA" id="ARBA00023004"/>
    </source>
</evidence>
<evidence type="ECO:0000313" key="9">
    <source>
        <dbReference type="EMBL" id="MCS0639769.1"/>
    </source>
</evidence>
<dbReference type="Proteomes" id="UP001431313">
    <property type="component" value="Unassembled WGS sequence"/>
</dbReference>
<evidence type="ECO:0000256" key="5">
    <source>
        <dbReference type="ARBA" id="ARBA00023002"/>
    </source>
</evidence>
<dbReference type="PANTHER" id="PTHR43809">
    <property type="entry name" value="NITRITE REDUCTASE (NADH) LARGE SUBUNIT"/>
    <property type="match status" value="1"/>
</dbReference>
<dbReference type="PANTHER" id="PTHR43809:SF1">
    <property type="entry name" value="NITRITE REDUCTASE (NADH) LARGE SUBUNIT"/>
    <property type="match status" value="1"/>
</dbReference>
<keyword evidence="5" id="KW-0560">Oxidoreductase</keyword>
<keyword evidence="10" id="KW-1185">Reference proteome</keyword>
<sequence length="403" mass="41901">MSRTLVLVGHGMVGHRLADALRGLDPGGEWRIVVLAEERRPAYDRLRLSAHLGGQERPELGLAGPEFLADPRVDLRTGCPVAAVDRAAREVRTAGGDRVRYDALVLATGARPFVPPVPGRDLARCFVYRTLDDLAALRAAARPGRSAVVVGGGLLGLEAADALRLLGMRPYVVETAPHLMPAQLDAGAARVLHEAVTALGLRPYCGTGVASVDPAPDGGVGSVTLADGTVLDAELVVFAAGVRPRDDLAAGAGLARGERGGFLVDAYCRTADERVWAVGDCAAVEGRCYGLLGPGNRMAESVARRLTGRATEPFDAADGNDTATALKVLGVRVATFGTRPAGEEPAVEVAFAEAATRYAEVFLHPGTGALLGGILAGGTGDRALLVPHLGRRPPADLERLLLP</sequence>